<dbReference type="PROSITE" id="PS50929">
    <property type="entry name" value="ABC_TM1F"/>
    <property type="match status" value="1"/>
</dbReference>
<evidence type="ECO:0000256" key="1">
    <source>
        <dbReference type="ARBA" id="ARBA00004651"/>
    </source>
</evidence>
<dbReference type="EMBL" id="QKZL01000027">
    <property type="protein sequence ID" value="PZX11892.1"/>
    <property type="molecule type" value="Genomic_DNA"/>
</dbReference>
<dbReference type="Gene3D" id="1.20.1560.10">
    <property type="entry name" value="ABC transporter type 1, transmembrane domain"/>
    <property type="match status" value="1"/>
</dbReference>
<keyword evidence="2 7" id="KW-0812">Transmembrane</keyword>
<dbReference type="Proteomes" id="UP000248916">
    <property type="component" value="Unassembled WGS sequence"/>
</dbReference>
<evidence type="ECO:0000256" key="2">
    <source>
        <dbReference type="ARBA" id="ARBA00022692"/>
    </source>
</evidence>
<comment type="caution">
    <text evidence="10">The sequence shown here is derived from an EMBL/GenBank/DDBJ whole genome shotgun (WGS) entry which is preliminary data.</text>
</comment>
<dbReference type="GO" id="GO:0016887">
    <property type="term" value="F:ATP hydrolysis activity"/>
    <property type="evidence" value="ECO:0007669"/>
    <property type="project" value="InterPro"/>
</dbReference>
<accession>A0A2W7NKS1</accession>
<keyword evidence="3" id="KW-0547">Nucleotide-binding</keyword>
<feature type="transmembrane region" description="Helical" evidence="7">
    <location>
        <begin position="321"/>
        <end position="354"/>
    </location>
</feature>
<dbReference type="InterPro" id="IPR003593">
    <property type="entry name" value="AAA+_ATPase"/>
</dbReference>
<protein>
    <submittedName>
        <fullName evidence="10">ATP-binding cassette subfamily B protein/ATP-binding cassette subfamily C protein LapB</fullName>
    </submittedName>
</protein>
<dbReference type="GO" id="GO:0015421">
    <property type="term" value="F:ABC-type oligopeptide transporter activity"/>
    <property type="evidence" value="ECO:0007669"/>
    <property type="project" value="TreeGrafter"/>
</dbReference>
<gene>
    <name evidence="10" type="ORF">LX81_03768</name>
</gene>
<feature type="transmembrane region" description="Helical" evidence="7">
    <location>
        <begin position="426"/>
        <end position="447"/>
    </location>
</feature>
<keyword evidence="5 7" id="KW-1133">Transmembrane helix</keyword>
<dbReference type="Pfam" id="PF00664">
    <property type="entry name" value="ABC_membrane"/>
    <property type="match status" value="1"/>
</dbReference>
<reference evidence="10 11" key="1">
    <citation type="submission" date="2018-06" db="EMBL/GenBank/DDBJ databases">
        <title>Genomic Encyclopedia of Archaeal and Bacterial Type Strains, Phase II (KMG-II): from individual species to whole genera.</title>
        <authorList>
            <person name="Goeker M."/>
        </authorList>
    </citation>
    <scope>NUCLEOTIDE SEQUENCE [LARGE SCALE GENOMIC DNA]</scope>
    <source>
        <strain evidence="10 11">DSM 22009</strain>
    </source>
</reference>
<feature type="transmembrane region" description="Helical" evidence="7">
    <location>
        <begin position="200"/>
        <end position="222"/>
    </location>
</feature>
<dbReference type="AlphaFoldDB" id="A0A2W7NKS1"/>
<dbReference type="SUPFAM" id="SSF52540">
    <property type="entry name" value="P-loop containing nucleoside triphosphate hydrolases"/>
    <property type="match status" value="1"/>
</dbReference>
<evidence type="ECO:0000259" key="8">
    <source>
        <dbReference type="PROSITE" id="PS50893"/>
    </source>
</evidence>
<keyword evidence="11" id="KW-1185">Reference proteome</keyword>
<dbReference type="InterPro" id="IPR003439">
    <property type="entry name" value="ABC_transporter-like_ATP-bd"/>
</dbReference>
<keyword evidence="6 7" id="KW-0472">Membrane</keyword>
<dbReference type="PANTHER" id="PTHR43394:SF1">
    <property type="entry name" value="ATP-BINDING CASSETTE SUB-FAMILY B MEMBER 10, MITOCHONDRIAL"/>
    <property type="match status" value="1"/>
</dbReference>
<evidence type="ECO:0000256" key="5">
    <source>
        <dbReference type="ARBA" id="ARBA00022989"/>
    </source>
</evidence>
<dbReference type="PANTHER" id="PTHR43394">
    <property type="entry name" value="ATP-DEPENDENT PERMEASE MDL1, MITOCHONDRIAL"/>
    <property type="match status" value="1"/>
</dbReference>
<dbReference type="InterPro" id="IPR027417">
    <property type="entry name" value="P-loop_NTPase"/>
</dbReference>
<dbReference type="GO" id="GO:0005886">
    <property type="term" value="C:plasma membrane"/>
    <property type="evidence" value="ECO:0007669"/>
    <property type="project" value="UniProtKB-SubCell"/>
</dbReference>
<feature type="domain" description="ABC transporter" evidence="8">
    <location>
        <begin position="513"/>
        <end position="740"/>
    </location>
</feature>
<evidence type="ECO:0000259" key="9">
    <source>
        <dbReference type="PROSITE" id="PS50929"/>
    </source>
</evidence>
<proteinExistence type="predicted"/>
<organism evidence="10 11">
    <name type="scientific">Palleronia aestuarii</name>
    <dbReference type="NCBI Taxonomy" id="568105"/>
    <lineage>
        <taxon>Bacteria</taxon>
        <taxon>Pseudomonadati</taxon>
        <taxon>Pseudomonadota</taxon>
        <taxon>Alphaproteobacteria</taxon>
        <taxon>Rhodobacterales</taxon>
        <taxon>Roseobacteraceae</taxon>
        <taxon>Palleronia</taxon>
    </lineage>
</organism>
<evidence type="ECO:0000313" key="11">
    <source>
        <dbReference type="Proteomes" id="UP000248916"/>
    </source>
</evidence>
<feature type="transmembrane region" description="Helical" evidence="7">
    <location>
        <begin position="234"/>
        <end position="251"/>
    </location>
</feature>
<dbReference type="RefSeq" id="WP_111538787.1">
    <property type="nucleotide sequence ID" value="NZ_QKZL01000027.1"/>
</dbReference>
<dbReference type="GO" id="GO:0005524">
    <property type="term" value="F:ATP binding"/>
    <property type="evidence" value="ECO:0007669"/>
    <property type="project" value="UniProtKB-KW"/>
</dbReference>
<dbReference type="Pfam" id="PF00005">
    <property type="entry name" value="ABC_tran"/>
    <property type="match status" value="1"/>
</dbReference>
<evidence type="ECO:0000256" key="3">
    <source>
        <dbReference type="ARBA" id="ARBA00022741"/>
    </source>
</evidence>
<evidence type="ECO:0000256" key="4">
    <source>
        <dbReference type="ARBA" id="ARBA00022840"/>
    </source>
</evidence>
<keyword evidence="4 10" id="KW-0067">ATP-binding</keyword>
<dbReference type="OrthoDB" id="5288404at2"/>
<dbReference type="InterPro" id="IPR039421">
    <property type="entry name" value="Type_1_exporter"/>
</dbReference>
<dbReference type="PROSITE" id="PS50893">
    <property type="entry name" value="ABC_TRANSPORTER_2"/>
    <property type="match status" value="1"/>
</dbReference>
<dbReference type="SMART" id="SM00382">
    <property type="entry name" value="AAA"/>
    <property type="match status" value="1"/>
</dbReference>
<comment type="subcellular location">
    <subcellularLocation>
        <location evidence="1">Cell membrane</location>
        <topology evidence="1">Multi-pass membrane protein</topology>
    </subcellularLocation>
</comment>
<dbReference type="SUPFAM" id="SSF90123">
    <property type="entry name" value="ABC transporter transmembrane region"/>
    <property type="match status" value="1"/>
</dbReference>
<evidence type="ECO:0000313" key="10">
    <source>
        <dbReference type="EMBL" id="PZX11892.1"/>
    </source>
</evidence>
<dbReference type="InterPro" id="IPR036640">
    <property type="entry name" value="ABC1_TM_sf"/>
</dbReference>
<feature type="domain" description="ABC transmembrane type-1" evidence="9">
    <location>
        <begin position="200"/>
        <end position="479"/>
    </location>
</feature>
<evidence type="ECO:0000256" key="6">
    <source>
        <dbReference type="ARBA" id="ARBA00023136"/>
    </source>
</evidence>
<sequence>MTAAADVLVDMPVADEDHDETAALLLFERLRATVLEIPPQDEPLALCFCVLVSRINPFLRTSQIADALPGRGHRFGMLELINAMVSLGYRYNAIDIRPCDLDPRLSPAIIVEAGFGASVHPVAPGVIWSWQRKGQTRMRCFDGSTCSVSDGAHLSRSVTALMFRPIDRDRLPTSIKRRRASGYGWFRTTLARFGKEMRRILLLSGAINMLTLAVPLFIMMIYERTLGPRLNDPLVHLAQGAALVVGAEVALRAVRSNILCWLAARLDFLVGVAIFERLMFLPANLVQRASVSDQIARIKTFEAVRDIFCGPILLMTLEMPAALMSLVVLYLLCGPLVVVPVLGILALLLTFWLFWRRIRVRIREAAIDSSVMQQFAIETFEKLDAIRLDGLSRQWSETYRDISGQEISRQARLARLGEMGAGLSQLVVGLTALAALYVGANVIWAGAMQTGTLIAAILLVSRALMPFNALCAMIPRIEQLRNAVAQIDDLMDAPEEGGISDPSRPRSRLQGHLEFAGVALRYDAAAGPVFTGLSFEVRPGEIVAIAGSNGSGKSSVLKLVLATEPALLGHVRIDGFDIRQINVRELREQIAYVPQQIDLFEGTIAENLRLAMPVADDDALRAVLERVGAWDGIAGRDGQLHAALTASDRNDPVFAHRIGLARALLKPSRILLVDEMPAAALSAGFDMTLMDCLRAAARDRAVLVVSHRADFLRLADRAVALRRGQVPVVGSPDKVLEMTA</sequence>
<evidence type="ECO:0000256" key="7">
    <source>
        <dbReference type="SAM" id="Phobius"/>
    </source>
</evidence>
<dbReference type="InterPro" id="IPR011527">
    <property type="entry name" value="ABC1_TM_dom"/>
</dbReference>
<dbReference type="Gene3D" id="3.40.50.300">
    <property type="entry name" value="P-loop containing nucleotide triphosphate hydrolases"/>
    <property type="match status" value="1"/>
</dbReference>
<name>A0A2W7NKS1_9RHOB</name>